<dbReference type="STRING" id="218851.A0A2G5DQP5"/>
<feature type="region of interest" description="Disordered" evidence="2">
    <location>
        <begin position="1"/>
        <end position="30"/>
    </location>
</feature>
<reference evidence="3 4" key="1">
    <citation type="submission" date="2017-09" db="EMBL/GenBank/DDBJ databases">
        <title>WGS assembly of Aquilegia coerulea Goldsmith.</title>
        <authorList>
            <person name="Hodges S."/>
            <person name="Kramer E."/>
            <person name="Nordborg M."/>
            <person name="Tomkins J."/>
            <person name="Borevitz J."/>
            <person name="Derieg N."/>
            <person name="Yan J."/>
            <person name="Mihaltcheva S."/>
            <person name="Hayes R.D."/>
            <person name="Rokhsar D."/>
        </authorList>
    </citation>
    <scope>NUCLEOTIDE SEQUENCE [LARGE SCALE GENOMIC DNA]</scope>
    <source>
        <strain evidence="4">cv. Goldsmith</strain>
    </source>
</reference>
<dbReference type="AlphaFoldDB" id="A0A2G5DQP5"/>
<sequence length="420" mass="47776">MRIADVLMKGVDGDEKNDDGDGDVSSSRKQQSFLRCWLFTCSTSSSSSSSKRSITLPFSKVKEKKENEIQRIRRNEFAKKSFGSLKVVDDEEEEMKRKSKPLVLMKSKSTNDMVDSSCSSYSGKHTKDQDVSFTLGLGAGIAIFTAASKNEFEKMKELRSEVETLIKEVKDEIQRNNATFEASDSRDILISSTASFDDVHGMNHHSTIVNCTQSHLLEQTKTTMECDSDINCDTSRKEDWIPGTEQLEAEVEAELERLQLRLDAEEFSEQQQWSENVMNNGLEESVSESPGEVEVPDGGEQEDGVCPNELKRRLQVLLEERQQDQIDWLDFAIEFSGSGEVDNHQEANGGELSYGVSPNILERRLHELLEARQQERIKELEYALERVNQKLRQKEMEVSWWKDIAKLTSQNDSDAIHLPR</sequence>
<dbReference type="Proteomes" id="UP000230069">
    <property type="component" value="Unassembled WGS sequence"/>
</dbReference>
<keyword evidence="4" id="KW-1185">Reference proteome</keyword>
<evidence type="ECO:0000256" key="2">
    <source>
        <dbReference type="SAM" id="MobiDB-lite"/>
    </source>
</evidence>
<gene>
    <name evidence="3" type="ORF">AQUCO_01600226v1</name>
</gene>
<evidence type="ECO:0000313" key="3">
    <source>
        <dbReference type="EMBL" id="PIA45841.1"/>
    </source>
</evidence>
<feature type="compositionally biased region" description="Acidic residues" evidence="2">
    <location>
        <begin position="294"/>
        <end position="303"/>
    </location>
</feature>
<feature type="coiled-coil region" evidence="1">
    <location>
        <begin position="370"/>
        <end position="397"/>
    </location>
</feature>
<dbReference type="InParanoid" id="A0A2G5DQP5"/>
<dbReference type="OrthoDB" id="1916242at2759"/>
<feature type="coiled-coil region" evidence="1">
    <location>
        <begin position="148"/>
        <end position="175"/>
    </location>
</feature>
<organism evidence="3 4">
    <name type="scientific">Aquilegia coerulea</name>
    <name type="common">Rocky mountain columbine</name>
    <dbReference type="NCBI Taxonomy" id="218851"/>
    <lineage>
        <taxon>Eukaryota</taxon>
        <taxon>Viridiplantae</taxon>
        <taxon>Streptophyta</taxon>
        <taxon>Embryophyta</taxon>
        <taxon>Tracheophyta</taxon>
        <taxon>Spermatophyta</taxon>
        <taxon>Magnoliopsida</taxon>
        <taxon>Ranunculales</taxon>
        <taxon>Ranunculaceae</taxon>
        <taxon>Thalictroideae</taxon>
        <taxon>Aquilegia</taxon>
    </lineage>
</organism>
<name>A0A2G5DQP5_AQUCA</name>
<keyword evidence="1" id="KW-0175">Coiled coil</keyword>
<dbReference type="GO" id="GO:0008356">
    <property type="term" value="P:asymmetric cell division"/>
    <property type="evidence" value="ECO:0007669"/>
    <property type="project" value="InterPro"/>
</dbReference>
<evidence type="ECO:0008006" key="5">
    <source>
        <dbReference type="Google" id="ProtNLM"/>
    </source>
</evidence>
<accession>A0A2G5DQP5</accession>
<dbReference type="EMBL" id="KZ305033">
    <property type="protein sequence ID" value="PIA45841.1"/>
    <property type="molecule type" value="Genomic_DNA"/>
</dbReference>
<evidence type="ECO:0000313" key="4">
    <source>
        <dbReference type="Proteomes" id="UP000230069"/>
    </source>
</evidence>
<proteinExistence type="predicted"/>
<protein>
    <recommendedName>
        <fullName evidence="5">Protein POLAR LOCALIZATION DURING ASYMMETRIC DIVISION AND REDISTRIBUTION</fullName>
    </recommendedName>
</protein>
<evidence type="ECO:0000256" key="1">
    <source>
        <dbReference type="SAM" id="Coils"/>
    </source>
</evidence>
<dbReference type="PANTHER" id="PTHR33476:SF22">
    <property type="entry name" value="PROTEIN POLAR LOCALIZATION DURING ASYMMETRIC DIVISION AND REDISTRIBUTION"/>
    <property type="match status" value="1"/>
</dbReference>
<feature type="region of interest" description="Disordered" evidence="2">
    <location>
        <begin position="285"/>
        <end position="305"/>
    </location>
</feature>
<dbReference type="PANTHER" id="PTHR33476">
    <property type="entry name" value="EMB|CAB62613.1"/>
    <property type="match status" value="1"/>
</dbReference>
<dbReference type="InterPro" id="IPR040348">
    <property type="entry name" value="POLAR-like"/>
</dbReference>